<organism evidence="2 3">
    <name type="scientific">Ramazzottius varieornatus</name>
    <name type="common">Water bear</name>
    <name type="synonym">Tardigrade</name>
    <dbReference type="NCBI Taxonomy" id="947166"/>
    <lineage>
        <taxon>Eukaryota</taxon>
        <taxon>Metazoa</taxon>
        <taxon>Ecdysozoa</taxon>
        <taxon>Tardigrada</taxon>
        <taxon>Eutardigrada</taxon>
        <taxon>Parachela</taxon>
        <taxon>Hypsibioidea</taxon>
        <taxon>Ramazzottiidae</taxon>
        <taxon>Ramazzottius</taxon>
    </lineage>
</organism>
<dbReference type="AlphaFoldDB" id="A0A1D1VKJ0"/>
<evidence type="ECO:0000313" key="2">
    <source>
        <dbReference type="EMBL" id="GAV00643.1"/>
    </source>
</evidence>
<protein>
    <submittedName>
        <fullName evidence="2">Uncharacterized protein</fullName>
    </submittedName>
</protein>
<feature type="compositionally biased region" description="Pro residues" evidence="1">
    <location>
        <begin position="12"/>
        <end position="23"/>
    </location>
</feature>
<sequence>MSGISSQTPLDRPLPPPGPPAPPTFKNAPWSKLLWRHKWTILVPVTLFGLMYDDYRRTQRDKAYLQSLGISPSSYVQRPQKAAANAFAP</sequence>
<dbReference type="Proteomes" id="UP000186922">
    <property type="component" value="Unassembled WGS sequence"/>
</dbReference>
<evidence type="ECO:0000256" key="1">
    <source>
        <dbReference type="SAM" id="MobiDB-lite"/>
    </source>
</evidence>
<accession>A0A1D1VKJ0</accession>
<proteinExistence type="predicted"/>
<name>A0A1D1VKJ0_RAMVA</name>
<comment type="caution">
    <text evidence="2">The sequence shown here is derived from an EMBL/GenBank/DDBJ whole genome shotgun (WGS) entry which is preliminary data.</text>
</comment>
<gene>
    <name evidence="2" type="primary">RvY_11464-1</name>
    <name evidence="2" type="synonym">RvY_11464.1</name>
    <name evidence="2" type="ORF">RvY_11464</name>
</gene>
<keyword evidence="3" id="KW-1185">Reference proteome</keyword>
<dbReference type="EMBL" id="BDGG01000006">
    <property type="protein sequence ID" value="GAV00643.1"/>
    <property type="molecule type" value="Genomic_DNA"/>
</dbReference>
<evidence type="ECO:0000313" key="3">
    <source>
        <dbReference type="Proteomes" id="UP000186922"/>
    </source>
</evidence>
<feature type="region of interest" description="Disordered" evidence="1">
    <location>
        <begin position="1"/>
        <end position="25"/>
    </location>
</feature>
<reference evidence="2 3" key="1">
    <citation type="journal article" date="2016" name="Nat. Commun.">
        <title>Extremotolerant tardigrade genome and improved radiotolerance of human cultured cells by tardigrade-unique protein.</title>
        <authorList>
            <person name="Hashimoto T."/>
            <person name="Horikawa D.D."/>
            <person name="Saito Y."/>
            <person name="Kuwahara H."/>
            <person name="Kozuka-Hata H."/>
            <person name="Shin-I T."/>
            <person name="Minakuchi Y."/>
            <person name="Ohishi K."/>
            <person name="Motoyama A."/>
            <person name="Aizu T."/>
            <person name="Enomoto A."/>
            <person name="Kondo K."/>
            <person name="Tanaka S."/>
            <person name="Hara Y."/>
            <person name="Koshikawa S."/>
            <person name="Sagara H."/>
            <person name="Miura T."/>
            <person name="Yokobori S."/>
            <person name="Miyagawa K."/>
            <person name="Suzuki Y."/>
            <person name="Kubo T."/>
            <person name="Oyama M."/>
            <person name="Kohara Y."/>
            <person name="Fujiyama A."/>
            <person name="Arakawa K."/>
            <person name="Katayama T."/>
            <person name="Toyoda A."/>
            <person name="Kunieda T."/>
        </authorList>
    </citation>
    <scope>NUCLEOTIDE SEQUENCE [LARGE SCALE GENOMIC DNA]</scope>
    <source>
        <strain evidence="2 3">YOKOZUNA-1</strain>
    </source>
</reference>